<accession>A0A0F9C5G9</accession>
<protein>
    <recommendedName>
        <fullName evidence="4">Glycosyltransferase 2-like domain-containing protein</fullName>
    </recommendedName>
</protein>
<evidence type="ECO:0008006" key="4">
    <source>
        <dbReference type="Google" id="ProtNLM"/>
    </source>
</evidence>
<dbReference type="CDD" id="cd00761">
    <property type="entry name" value="Glyco_tranf_GTA_type"/>
    <property type="match status" value="1"/>
</dbReference>
<dbReference type="EMBL" id="LAZR01048460">
    <property type="protein sequence ID" value="KKK91876.1"/>
    <property type="molecule type" value="Genomic_DNA"/>
</dbReference>
<dbReference type="SUPFAM" id="SSF53448">
    <property type="entry name" value="Nucleotide-diphospho-sugar transferases"/>
    <property type="match status" value="1"/>
</dbReference>
<name>A0A0F9C5G9_9ZZZZ</name>
<evidence type="ECO:0000259" key="1">
    <source>
        <dbReference type="Pfam" id="PF00534"/>
    </source>
</evidence>
<sequence>WAEYDWAGEVGNWPIKANADVMETIRQADMTIAHSEWVAQAIRRHTMRKVEVVPLGIDLKEWAPRKRNSGYVLWNKTRPDPVCDPRPVAELADAMPEQEIISTFGPEDRANVTLTGVLPYEEAKVYVKDAGVYLCTARETFGIGTLEAMAAGVPVVGWNWGGQREIITHKEDGWLCDPGDIDGLVEGIHWAQENREELAPFVRETAGKYAWKITMAQYAEVLTRTVEEWRARREGPRTSVIVSAFNLQDYLPATLDSVRAQTDDDWECIVVDDASPDNCGKIADRYAEVDDRIKVIHNEKNQYISGAKNTGISAARGRYILPLDADDTLTPSTLETLAGKLDTDRSLHIVYGGVLFVNEDGVTPIDYSKEMRGRLPPGHSGWPIPFRYEAQEQQRNCLPYASMFRREVWERTGGYRTRCRTAEDADFWLRASS</sequence>
<dbReference type="SUPFAM" id="SSF53756">
    <property type="entry name" value="UDP-Glycosyltransferase/glycogen phosphorylase"/>
    <property type="match status" value="1"/>
</dbReference>
<dbReference type="PANTHER" id="PTHR43685:SF2">
    <property type="entry name" value="GLYCOSYLTRANSFERASE 2-LIKE DOMAIN-CONTAINING PROTEIN"/>
    <property type="match status" value="1"/>
</dbReference>
<dbReference type="InterPro" id="IPR001296">
    <property type="entry name" value="Glyco_trans_1"/>
</dbReference>
<feature type="non-terminal residue" evidence="3">
    <location>
        <position position="433"/>
    </location>
</feature>
<dbReference type="Gene3D" id="3.90.550.10">
    <property type="entry name" value="Spore Coat Polysaccharide Biosynthesis Protein SpsA, Chain A"/>
    <property type="match status" value="1"/>
</dbReference>
<dbReference type="InterPro" id="IPR029044">
    <property type="entry name" value="Nucleotide-diphossugar_trans"/>
</dbReference>
<feature type="domain" description="Glycosyltransferase 2-like" evidence="2">
    <location>
        <begin position="239"/>
        <end position="405"/>
    </location>
</feature>
<dbReference type="InterPro" id="IPR001173">
    <property type="entry name" value="Glyco_trans_2-like"/>
</dbReference>
<feature type="domain" description="Glycosyl transferase family 1" evidence="1">
    <location>
        <begin position="109"/>
        <end position="199"/>
    </location>
</feature>
<reference evidence="3" key="1">
    <citation type="journal article" date="2015" name="Nature">
        <title>Complex archaea that bridge the gap between prokaryotes and eukaryotes.</title>
        <authorList>
            <person name="Spang A."/>
            <person name="Saw J.H."/>
            <person name="Jorgensen S.L."/>
            <person name="Zaremba-Niedzwiedzka K."/>
            <person name="Martijn J."/>
            <person name="Lind A.E."/>
            <person name="van Eijk R."/>
            <person name="Schleper C."/>
            <person name="Guy L."/>
            <person name="Ettema T.J."/>
        </authorList>
    </citation>
    <scope>NUCLEOTIDE SEQUENCE</scope>
</reference>
<dbReference type="InterPro" id="IPR050834">
    <property type="entry name" value="Glycosyltransf_2"/>
</dbReference>
<comment type="caution">
    <text evidence="3">The sequence shown here is derived from an EMBL/GenBank/DDBJ whole genome shotgun (WGS) entry which is preliminary data.</text>
</comment>
<dbReference type="Pfam" id="PF00534">
    <property type="entry name" value="Glycos_transf_1"/>
    <property type="match status" value="1"/>
</dbReference>
<feature type="non-terminal residue" evidence="3">
    <location>
        <position position="1"/>
    </location>
</feature>
<dbReference type="GO" id="GO:0016757">
    <property type="term" value="F:glycosyltransferase activity"/>
    <property type="evidence" value="ECO:0007669"/>
    <property type="project" value="InterPro"/>
</dbReference>
<proteinExistence type="predicted"/>
<organism evidence="3">
    <name type="scientific">marine sediment metagenome</name>
    <dbReference type="NCBI Taxonomy" id="412755"/>
    <lineage>
        <taxon>unclassified sequences</taxon>
        <taxon>metagenomes</taxon>
        <taxon>ecological metagenomes</taxon>
    </lineage>
</organism>
<dbReference type="Gene3D" id="3.40.50.2000">
    <property type="entry name" value="Glycogen Phosphorylase B"/>
    <property type="match status" value="2"/>
</dbReference>
<dbReference type="AlphaFoldDB" id="A0A0F9C5G9"/>
<dbReference type="Pfam" id="PF00535">
    <property type="entry name" value="Glycos_transf_2"/>
    <property type="match status" value="1"/>
</dbReference>
<gene>
    <name evidence="3" type="ORF">LCGC14_2708550</name>
</gene>
<evidence type="ECO:0000313" key="3">
    <source>
        <dbReference type="EMBL" id="KKK91876.1"/>
    </source>
</evidence>
<evidence type="ECO:0000259" key="2">
    <source>
        <dbReference type="Pfam" id="PF00535"/>
    </source>
</evidence>
<dbReference type="CDD" id="cd03801">
    <property type="entry name" value="GT4_PimA-like"/>
    <property type="match status" value="1"/>
</dbReference>
<dbReference type="PANTHER" id="PTHR43685">
    <property type="entry name" value="GLYCOSYLTRANSFERASE"/>
    <property type="match status" value="1"/>
</dbReference>